<protein>
    <submittedName>
        <fullName evidence="3">Putative aldo/keto reductase-family protein ta</fullName>
    </submittedName>
</protein>
<evidence type="ECO:0000259" key="2">
    <source>
        <dbReference type="Pfam" id="PF00248"/>
    </source>
</evidence>
<evidence type="ECO:0000256" key="1">
    <source>
        <dbReference type="ARBA" id="ARBA00023002"/>
    </source>
</evidence>
<dbReference type="InterPro" id="IPR050523">
    <property type="entry name" value="AKR_Detox_Biosynth"/>
</dbReference>
<dbReference type="AlphaFoldDB" id="A0A0A2AIP3"/>
<accession>A0A0A2AIP3</accession>
<dbReference type="Gene3D" id="3.20.20.100">
    <property type="entry name" value="NADP-dependent oxidoreductase domain"/>
    <property type="match status" value="1"/>
</dbReference>
<keyword evidence="1" id="KW-0560">Oxidoreductase</keyword>
<dbReference type="eggNOG" id="COG0667">
    <property type="taxonomic scope" value="Bacteria"/>
</dbReference>
<proteinExistence type="predicted"/>
<dbReference type="PANTHER" id="PTHR43364:SF4">
    <property type="entry name" value="NAD(P)-LINKED OXIDOREDUCTASE SUPERFAMILY PROTEIN"/>
    <property type="match status" value="1"/>
</dbReference>
<sequence>MYPVPSSQESFNRTENIIGEWVNTLSRVDKDKIQISTKFPNFSKKLNYLRKNNNPFISYEELKESLICSLRRLNIDCVETFFIHWPSREINNFGKSFYQSKYNENEICSSLEETYSNLLELAKEGLCKSVGISNETSIGLYCLKKISENFKQISLYIQNSYNLLNPTVDINISEFCLATNINMQAHSPLAFGVLTGKYRNNLLPKDSRRFIYPNYFDRYHNERTSALIECLLKICDSFELNLTELSYRYLLNNASVSEIIIGGKNILQIKEAISFLSKGELPREIYKEVFDLITNYSITAW</sequence>
<name>A0A0A2AIP3_PROMR</name>
<dbReference type="SUPFAM" id="SSF51430">
    <property type="entry name" value="NAD(P)-linked oxidoreductase"/>
    <property type="match status" value="1"/>
</dbReference>
<dbReference type="GO" id="GO:0016491">
    <property type="term" value="F:oxidoreductase activity"/>
    <property type="evidence" value="ECO:0007669"/>
    <property type="project" value="UniProtKB-KW"/>
</dbReference>
<dbReference type="InterPro" id="IPR036812">
    <property type="entry name" value="NAD(P)_OxRdtase_dom_sf"/>
</dbReference>
<evidence type="ECO:0000313" key="3">
    <source>
        <dbReference type="EMBL" id="KGG00304.1"/>
    </source>
</evidence>
<dbReference type="STRING" id="167548.EU98_1836"/>
<dbReference type="PRINTS" id="PR00069">
    <property type="entry name" value="ALDKETRDTASE"/>
</dbReference>
<feature type="domain" description="NADP-dependent oxidoreductase" evidence="2">
    <location>
        <begin position="14"/>
        <end position="289"/>
    </location>
</feature>
<dbReference type="Pfam" id="PF00248">
    <property type="entry name" value="Aldo_ket_red"/>
    <property type="match status" value="1"/>
</dbReference>
<dbReference type="Proteomes" id="UP000030533">
    <property type="component" value="Unassembled WGS sequence"/>
</dbReference>
<comment type="caution">
    <text evidence="3">The sequence shown here is derived from an EMBL/GenBank/DDBJ whole genome shotgun (WGS) entry which is preliminary data.</text>
</comment>
<reference evidence="4" key="1">
    <citation type="journal article" date="2014" name="Sci. Data">
        <title>Genomes of diverse isolates of the marine cyanobacterium Prochlorococcus.</title>
        <authorList>
            <person name="Biller S."/>
            <person name="Berube P."/>
            <person name="Thompson J."/>
            <person name="Kelly L."/>
            <person name="Roggensack S."/>
            <person name="Awad L."/>
            <person name="Roache-Johnson K."/>
            <person name="Ding H."/>
            <person name="Giovannoni S.J."/>
            <person name="Moore L.R."/>
            <person name="Chisholm S.W."/>
        </authorList>
    </citation>
    <scope>NUCLEOTIDE SEQUENCE [LARGE SCALE GENOMIC DNA]</scope>
    <source>
        <strain evidence="4">MIT 9314</strain>
    </source>
</reference>
<evidence type="ECO:0000313" key="4">
    <source>
        <dbReference type="Proteomes" id="UP000030533"/>
    </source>
</evidence>
<dbReference type="EMBL" id="JNAO01000013">
    <property type="protein sequence ID" value="KGG00304.1"/>
    <property type="molecule type" value="Genomic_DNA"/>
</dbReference>
<gene>
    <name evidence="3" type="ORF">EU98_1836</name>
</gene>
<dbReference type="PANTHER" id="PTHR43364">
    <property type="entry name" value="NADH-SPECIFIC METHYLGLYOXAL REDUCTASE-RELATED"/>
    <property type="match status" value="1"/>
</dbReference>
<dbReference type="InterPro" id="IPR020471">
    <property type="entry name" value="AKR"/>
</dbReference>
<organism evidence="3 4">
    <name type="scientific">Prochlorococcus marinus str. MIT 9314</name>
    <dbReference type="NCBI Taxonomy" id="167548"/>
    <lineage>
        <taxon>Bacteria</taxon>
        <taxon>Bacillati</taxon>
        <taxon>Cyanobacteriota</taxon>
        <taxon>Cyanophyceae</taxon>
        <taxon>Synechococcales</taxon>
        <taxon>Prochlorococcaceae</taxon>
        <taxon>Prochlorococcus</taxon>
    </lineage>
</organism>
<dbReference type="InterPro" id="IPR023210">
    <property type="entry name" value="NADP_OxRdtase_dom"/>
</dbReference>